<sequence length="426" mass="44065">MKVLVIGSGAREHAIVRSLTRDQAVDAVVAAPGNPGIDTLALCEPLADVTDGAAVVAIAQRHEVDLVVIGPEVPLVAGVADALRDSGFDVFGPSADAARLEGSKAFAKEVMSAAEVPTGLAHLATTLDEVADSMDALGAPFVIKDDGLAAGKGVVVTDDRDAALAHAEACLAKDGGRVVVEEFLDGPEVSLFVLSDGVTVLPLSPAQDFKRVADDDAGPNTGGMGAYCPLGWAPEDLTDELVRRVAQPTIDEMRRRGTPFVGVLFIGLAITSRGPRVIEFNARFGDPETQVVLARLLTPLGGLLKAAATGRLDDYDALRWSDDHAVTVVVASENYPGTPRTGDPIVGLDRIDSVPTAYALHAGTALDGDGALVSAGGRVLSVVATGADLAEARERAYAAVELVELDGSHHRSDIALRAARDEISVG</sequence>
<dbReference type="InterPro" id="IPR013815">
    <property type="entry name" value="ATP_grasp_subdomain_1"/>
</dbReference>
<evidence type="ECO:0000313" key="17">
    <source>
        <dbReference type="Proteomes" id="UP000030011"/>
    </source>
</evidence>
<dbReference type="Gene3D" id="3.30.1490.20">
    <property type="entry name" value="ATP-grasp fold, A domain"/>
    <property type="match status" value="1"/>
</dbReference>
<evidence type="ECO:0000259" key="14">
    <source>
        <dbReference type="PROSITE" id="PS50975"/>
    </source>
</evidence>
<comment type="pathway">
    <text evidence="3 12">Purine metabolism; IMP biosynthesis via de novo pathway; N(1)-(5-phospho-D-ribosyl)glycinamide from 5-phospho-alpha-D-ribose 1-diphosphate: step 2/2.</text>
</comment>
<evidence type="ECO:0000256" key="11">
    <source>
        <dbReference type="ARBA" id="ARBA00042864"/>
    </source>
</evidence>
<organism evidence="16 17">
    <name type="scientific">Knoellia subterranea KCTC 19937</name>
    <dbReference type="NCBI Taxonomy" id="1385521"/>
    <lineage>
        <taxon>Bacteria</taxon>
        <taxon>Bacillati</taxon>
        <taxon>Actinomycetota</taxon>
        <taxon>Actinomycetes</taxon>
        <taxon>Micrococcales</taxon>
        <taxon>Intrasporangiaceae</taxon>
        <taxon>Knoellia</taxon>
    </lineage>
</organism>
<gene>
    <name evidence="12" type="primary">purD</name>
    <name evidence="16" type="ORF">N803_04855</name>
</gene>
<evidence type="ECO:0000256" key="5">
    <source>
        <dbReference type="ARBA" id="ARBA00022598"/>
    </source>
</evidence>
<dbReference type="Pfam" id="PF01071">
    <property type="entry name" value="GARS_A"/>
    <property type="match status" value="1"/>
</dbReference>
<keyword evidence="7 12" id="KW-0658">Purine biosynthesis</keyword>
<dbReference type="GO" id="GO:0009113">
    <property type="term" value="P:purine nucleobase biosynthetic process"/>
    <property type="evidence" value="ECO:0007669"/>
    <property type="project" value="InterPro"/>
</dbReference>
<dbReference type="InterPro" id="IPR037123">
    <property type="entry name" value="PRibGlycinamide_synth_C_sf"/>
</dbReference>
<dbReference type="EC" id="6.3.4.13" evidence="4 12"/>
<evidence type="ECO:0000256" key="1">
    <source>
        <dbReference type="ARBA" id="ARBA00001936"/>
    </source>
</evidence>
<evidence type="ECO:0000256" key="7">
    <source>
        <dbReference type="ARBA" id="ARBA00022755"/>
    </source>
</evidence>
<dbReference type="InterPro" id="IPR020561">
    <property type="entry name" value="PRibGlycinamid_synth_ATP-grasp"/>
</dbReference>
<dbReference type="InterPro" id="IPR016185">
    <property type="entry name" value="PreATP-grasp_dom_sf"/>
</dbReference>
<dbReference type="UniPathway" id="UPA00074">
    <property type="reaction ID" value="UER00125"/>
</dbReference>
<dbReference type="PROSITE" id="PS50979">
    <property type="entry name" value="BC"/>
    <property type="match status" value="1"/>
</dbReference>
<dbReference type="STRING" id="1385521.N803_04855"/>
<evidence type="ECO:0000256" key="12">
    <source>
        <dbReference type="HAMAP-Rule" id="MF_00138"/>
    </source>
</evidence>
<dbReference type="GO" id="GO:0046872">
    <property type="term" value="F:metal ion binding"/>
    <property type="evidence" value="ECO:0007669"/>
    <property type="project" value="InterPro"/>
</dbReference>
<evidence type="ECO:0000256" key="2">
    <source>
        <dbReference type="ARBA" id="ARBA00001946"/>
    </source>
</evidence>
<dbReference type="GO" id="GO:0006189">
    <property type="term" value="P:'de novo' IMP biosynthetic process"/>
    <property type="evidence" value="ECO:0007669"/>
    <property type="project" value="UniProtKB-UniRule"/>
</dbReference>
<accession>A0A0A0JGD2</accession>
<dbReference type="NCBIfam" id="TIGR00877">
    <property type="entry name" value="purD"/>
    <property type="match status" value="1"/>
</dbReference>
<proteinExistence type="inferred from homology"/>
<dbReference type="InterPro" id="IPR020562">
    <property type="entry name" value="PRibGlycinamide_synth_N"/>
</dbReference>
<dbReference type="HAMAP" id="MF_00138">
    <property type="entry name" value="GARS"/>
    <property type="match status" value="1"/>
</dbReference>
<dbReference type="InterPro" id="IPR000115">
    <property type="entry name" value="PRibGlycinamide_synth"/>
</dbReference>
<name>A0A0A0JGD2_9MICO</name>
<evidence type="ECO:0000256" key="8">
    <source>
        <dbReference type="ARBA" id="ARBA00022840"/>
    </source>
</evidence>
<dbReference type="Gene3D" id="3.30.470.20">
    <property type="entry name" value="ATP-grasp fold, B domain"/>
    <property type="match status" value="1"/>
</dbReference>
<dbReference type="Pfam" id="PF02843">
    <property type="entry name" value="GARS_C"/>
    <property type="match status" value="1"/>
</dbReference>
<feature type="domain" description="ATP-grasp" evidence="14">
    <location>
        <begin position="108"/>
        <end position="309"/>
    </location>
</feature>
<dbReference type="Gene3D" id="3.40.50.20">
    <property type="match status" value="1"/>
</dbReference>
<dbReference type="GO" id="GO:0004637">
    <property type="term" value="F:phosphoribosylamine-glycine ligase activity"/>
    <property type="evidence" value="ECO:0007669"/>
    <property type="project" value="UniProtKB-UniRule"/>
</dbReference>
<dbReference type="SMART" id="SM01209">
    <property type="entry name" value="GARS_A"/>
    <property type="match status" value="1"/>
</dbReference>
<evidence type="ECO:0000256" key="3">
    <source>
        <dbReference type="ARBA" id="ARBA00005174"/>
    </source>
</evidence>
<dbReference type="OrthoDB" id="9807240at2"/>
<dbReference type="SUPFAM" id="SSF56059">
    <property type="entry name" value="Glutathione synthetase ATP-binding domain-like"/>
    <property type="match status" value="1"/>
</dbReference>
<dbReference type="InterPro" id="IPR020559">
    <property type="entry name" value="PRibGlycinamide_synth_CS"/>
</dbReference>
<keyword evidence="17" id="KW-1185">Reference proteome</keyword>
<protein>
    <recommendedName>
        <fullName evidence="4 12">Phosphoribosylamine--glycine ligase</fullName>
        <ecNumber evidence="4 12">6.3.4.13</ecNumber>
    </recommendedName>
    <alternativeName>
        <fullName evidence="12">GARS</fullName>
    </alternativeName>
    <alternativeName>
        <fullName evidence="10 12">Glycinamide ribonucleotide synthetase</fullName>
    </alternativeName>
    <alternativeName>
        <fullName evidence="11 12">Phosphoribosylglycinamide synthetase</fullName>
    </alternativeName>
</protein>
<reference evidence="16 17" key="1">
    <citation type="submission" date="2013-08" db="EMBL/GenBank/DDBJ databases">
        <title>The genome sequence of Knoellia subterranea.</title>
        <authorList>
            <person name="Zhu W."/>
            <person name="Wang G."/>
        </authorList>
    </citation>
    <scope>NUCLEOTIDE SEQUENCE [LARGE SCALE GENOMIC DNA]</scope>
    <source>
        <strain evidence="16 17">KCTC 19937</strain>
    </source>
</reference>
<dbReference type="eggNOG" id="COG0151">
    <property type="taxonomic scope" value="Bacteria"/>
</dbReference>
<dbReference type="EMBL" id="AVPK01000014">
    <property type="protein sequence ID" value="KGN36193.1"/>
    <property type="molecule type" value="Genomic_DNA"/>
</dbReference>
<keyword evidence="8 13" id="KW-0067">ATP-binding</keyword>
<evidence type="ECO:0000256" key="13">
    <source>
        <dbReference type="PROSITE-ProRule" id="PRU00409"/>
    </source>
</evidence>
<dbReference type="GO" id="GO:0005524">
    <property type="term" value="F:ATP binding"/>
    <property type="evidence" value="ECO:0007669"/>
    <property type="project" value="UniProtKB-UniRule"/>
</dbReference>
<dbReference type="SUPFAM" id="SSF51246">
    <property type="entry name" value="Rudiment single hybrid motif"/>
    <property type="match status" value="1"/>
</dbReference>
<dbReference type="InterPro" id="IPR011054">
    <property type="entry name" value="Rudment_hybrid_motif"/>
</dbReference>
<comment type="similarity">
    <text evidence="9 12">Belongs to the GARS family.</text>
</comment>
<dbReference type="InterPro" id="IPR011761">
    <property type="entry name" value="ATP-grasp"/>
</dbReference>
<evidence type="ECO:0000256" key="4">
    <source>
        <dbReference type="ARBA" id="ARBA00013255"/>
    </source>
</evidence>
<keyword evidence="6 13" id="KW-0547">Nucleotide-binding</keyword>
<dbReference type="SMART" id="SM01210">
    <property type="entry name" value="GARS_C"/>
    <property type="match status" value="1"/>
</dbReference>
<dbReference type="AlphaFoldDB" id="A0A0A0JGD2"/>
<comment type="catalytic activity">
    <reaction evidence="12">
        <text>5-phospho-beta-D-ribosylamine + glycine + ATP = N(1)-(5-phospho-beta-D-ribosyl)glycinamide + ADP + phosphate + H(+)</text>
        <dbReference type="Rhea" id="RHEA:17453"/>
        <dbReference type="ChEBI" id="CHEBI:15378"/>
        <dbReference type="ChEBI" id="CHEBI:30616"/>
        <dbReference type="ChEBI" id="CHEBI:43474"/>
        <dbReference type="ChEBI" id="CHEBI:57305"/>
        <dbReference type="ChEBI" id="CHEBI:58681"/>
        <dbReference type="ChEBI" id="CHEBI:143788"/>
        <dbReference type="ChEBI" id="CHEBI:456216"/>
        <dbReference type="EC" id="6.3.4.13"/>
    </reaction>
</comment>
<evidence type="ECO:0000256" key="9">
    <source>
        <dbReference type="ARBA" id="ARBA00038345"/>
    </source>
</evidence>
<evidence type="ECO:0000313" key="16">
    <source>
        <dbReference type="EMBL" id="KGN36193.1"/>
    </source>
</evidence>
<evidence type="ECO:0000256" key="6">
    <source>
        <dbReference type="ARBA" id="ARBA00022741"/>
    </source>
</evidence>
<dbReference type="InterPro" id="IPR011764">
    <property type="entry name" value="Biotin_carboxylation_dom"/>
</dbReference>
<comment type="cofactor">
    <cofactor evidence="1">
        <name>Mn(2+)</name>
        <dbReference type="ChEBI" id="CHEBI:29035"/>
    </cofactor>
</comment>
<dbReference type="Pfam" id="PF02844">
    <property type="entry name" value="GARS_N"/>
    <property type="match status" value="1"/>
</dbReference>
<dbReference type="RefSeq" id="WP_035907223.1">
    <property type="nucleotide sequence ID" value="NZ_AVPK01000014.1"/>
</dbReference>
<feature type="domain" description="Biotin carboxylation" evidence="15">
    <location>
        <begin position="1"/>
        <end position="426"/>
    </location>
</feature>
<dbReference type="Gene3D" id="3.90.600.10">
    <property type="entry name" value="Phosphoribosylglycinamide synthetase, C-terminal domain"/>
    <property type="match status" value="1"/>
</dbReference>
<dbReference type="InterPro" id="IPR020560">
    <property type="entry name" value="PRibGlycinamide_synth_C-dom"/>
</dbReference>
<dbReference type="SUPFAM" id="SSF52440">
    <property type="entry name" value="PreATP-grasp domain"/>
    <property type="match status" value="1"/>
</dbReference>
<dbReference type="PROSITE" id="PS50975">
    <property type="entry name" value="ATP_GRASP"/>
    <property type="match status" value="1"/>
</dbReference>
<keyword evidence="5 12" id="KW-0436">Ligase</keyword>
<evidence type="ECO:0000256" key="10">
    <source>
        <dbReference type="ARBA" id="ARBA00042242"/>
    </source>
</evidence>
<dbReference type="PANTHER" id="PTHR43472:SF1">
    <property type="entry name" value="PHOSPHORIBOSYLAMINE--GLYCINE LIGASE, CHLOROPLASTIC"/>
    <property type="match status" value="1"/>
</dbReference>
<evidence type="ECO:0000259" key="15">
    <source>
        <dbReference type="PROSITE" id="PS50979"/>
    </source>
</evidence>
<comment type="cofactor">
    <cofactor evidence="2">
        <name>Mg(2+)</name>
        <dbReference type="ChEBI" id="CHEBI:18420"/>
    </cofactor>
</comment>
<dbReference type="PROSITE" id="PS00184">
    <property type="entry name" value="GARS"/>
    <property type="match status" value="1"/>
</dbReference>
<comment type="caution">
    <text evidence="16">The sequence shown here is derived from an EMBL/GenBank/DDBJ whole genome shotgun (WGS) entry which is preliminary data.</text>
</comment>
<dbReference type="PANTHER" id="PTHR43472">
    <property type="entry name" value="PHOSPHORIBOSYLAMINE--GLYCINE LIGASE"/>
    <property type="match status" value="1"/>
</dbReference>
<dbReference type="Proteomes" id="UP000030011">
    <property type="component" value="Unassembled WGS sequence"/>
</dbReference>